<dbReference type="InterPro" id="IPR001245">
    <property type="entry name" value="Ser-Thr/Tyr_kinase_cat_dom"/>
</dbReference>
<dbReference type="PRINTS" id="PR00109">
    <property type="entry name" value="TYRKINASE"/>
</dbReference>
<evidence type="ECO:0000256" key="1">
    <source>
        <dbReference type="ARBA" id="ARBA00022527"/>
    </source>
</evidence>
<protein>
    <submittedName>
        <fullName evidence="7">CAMK family protein kinase</fullName>
    </submittedName>
</protein>
<evidence type="ECO:0000259" key="6">
    <source>
        <dbReference type="PROSITE" id="PS50011"/>
    </source>
</evidence>
<comment type="caution">
    <text evidence="7">The sequence shown here is derived from an EMBL/GenBank/DDBJ whole genome shotgun (WGS) entry which is preliminary data.</text>
</comment>
<dbReference type="SUPFAM" id="SSF56112">
    <property type="entry name" value="Protein kinase-like (PK-like)"/>
    <property type="match status" value="1"/>
</dbReference>
<keyword evidence="2 4" id="KW-0547">Nucleotide-binding</keyword>
<dbReference type="GO" id="GO:0010506">
    <property type="term" value="P:regulation of autophagy"/>
    <property type="evidence" value="ECO:0007669"/>
    <property type="project" value="InterPro"/>
</dbReference>
<dbReference type="InterPro" id="IPR000719">
    <property type="entry name" value="Prot_kinase_dom"/>
</dbReference>
<dbReference type="SMART" id="SM00220">
    <property type="entry name" value="S_TKc"/>
    <property type="match status" value="1"/>
</dbReference>
<dbReference type="InterPro" id="IPR011009">
    <property type="entry name" value="Kinase-like_dom_sf"/>
</dbReference>
<keyword evidence="8" id="KW-1185">Reference proteome</keyword>
<evidence type="ECO:0000256" key="3">
    <source>
        <dbReference type="ARBA" id="ARBA00022840"/>
    </source>
</evidence>
<dbReference type="PROSITE" id="PS00107">
    <property type="entry name" value="PROTEIN_KINASE_ATP"/>
    <property type="match status" value="1"/>
</dbReference>
<dbReference type="RefSeq" id="XP_068360812.1">
    <property type="nucleotide sequence ID" value="XM_068503556.1"/>
</dbReference>
<comment type="similarity">
    <text evidence="5">Belongs to the protein kinase superfamily.</text>
</comment>
<dbReference type="PROSITE" id="PS50011">
    <property type="entry name" value="PROTEIN_KINASE_DOM"/>
    <property type="match status" value="1"/>
</dbReference>
<keyword evidence="1 5" id="KW-0723">Serine/threonine-protein kinase</keyword>
<accession>A0A1J4KD82</accession>
<dbReference type="VEuPathDB" id="TrichDB:TRFO_24096"/>
<dbReference type="AlphaFoldDB" id="A0A1J4KD82"/>
<dbReference type="Gene3D" id="1.10.510.10">
    <property type="entry name" value="Transferase(Phosphotransferase) domain 1"/>
    <property type="match status" value="1"/>
</dbReference>
<organism evidence="7 8">
    <name type="scientific">Tritrichomonas foetus</name>
    <dbReference type="NCBI Taxonomy" id="1144522"/>
    <lineage>
        <taxon>Eukaryota</taxon>
        <taxon>Metamonada</taxon>
        <taxon>Parabasalia</taxon>
        <taxon>Tritrichomonadida</taxon>
        <taxon>Tritrichomonadidae</taxon>
        <taxon>Tritrichomonas</taxon>
    </lineage>
</organism>
<dbReference type="Proteomes" id="UP000179807">
    <property type="component" value="Unassembled WGS sequence"/>
</dbReference>
<feature type="binding site" evidence="4">
    <location>
        <position position="37"/>
    </location>
    <ligand>
        <name>ATP</name>
        <dbReference type="ChEBI" id="CHEBI:30616"/>
    </ligand>
</feature>
<evidence type="ECO:0000313" key="7">
    <source>
        <dbReference type="EMBL" id="OHT07676.1"/>
    </source>
</evidence>
<dbReference type="GO" id="GO:0005737">
    <property type="term" value="C:cytoplasm"/>
    <property type="evidence" value="ECO:0007669"/>
    <property type="project" value="TreeGrafter"/>
</dbReference>
<keyword evidence="3 4" id="KW-0067">ATP-binding</keyword>
<dbReference type="OrthoDB" id="346907at2759"/>
<evidence type="ECO:0000256" key="4">
    <source>
        <dbReference type="PROSITE-ProRule" id="PRU10141"/>
    </source>
</evidence>
<dbReference type="InterPro" id="IPR045269">
    <property type="entry name" value="Atg1-like"/>
</dbReference>
<dbReference type="InterPro" id="IPR017441">
    <property type="entry name" value="Protein_kinase_ATP_BS"/>
</dbReference>
<evidence type="ECO:0000256" key="2">
    <source>
        <dbReference type="ARBA" id="ARBA00022741"/>
    </source>
</evidence>
<dbReference type="Pfam" id="PF00069">
    <property type="entry name" value="Pkinase"/>
    <property type="match status" value="1"/>
</dbReference>
<feature type="domain" description="Protein kinase" evidence="6">
    <location>
        <begin position="10"/>
        <end position="259"/>
    </location>
</feature>
<name>A0A1J4KD82_9EUKA</name>
<dbReference type="PANTHER" id="PTHR24348">
    <property type="entry name" value="SERINE/THREONINE-PROTEIN KINASE UNC-51-RELATED"/>
    <property type="match status" value="1"/>
</dbReference>
<sequence>MQLKRNIGSYRVLKTIGHGTFSEVVLAANKGELYAIKTIDRKTITDSNEAAFENEIRIHQKMRHQNITELIDLLVDENNYYLVLEYCSRGDLATFLVQNRACNEATVKEIARQVLSALEYIHSHNISHRDIKPENLLIDSLFNIKITDFGLSDFFGEDCLMSRSCGSVLFASPECLSYEPYNGKTTDLWSLGVTLFTLLTGSTPWHGNDERSVAEEIRTEEVRLPRWISPYCSDFISRLLIKDWRKRMTIEEAYKHSWLDENQTNNSLSYISKNRNCLYNESKLANSSIKPSERRSSHLTEEKLESFIKEIREVEKKRKIAVASTESVLDFVNVP</sequence>
<dbReference type="GO" id="GO:0004674">
    <property type="term" value="F:protein serine/threonine kinase activity"/>
    <property type="evidence" value="ECO:0007669"/>
    <property type="project" value="UniProtKB-KW"/>
</dbReference>
<evidence type="ECO:0000313" key="8">
    <source>
        <dbReference type="Proteomes" id="UP000179807"/>
    </source>
</evidence>
<dbReference type="FunFam" id="1.10.510.10:FF:000956">
    <property type="entry name" value="CAMK family protein kinase"/>
    <property type="match status" value="1"/>
</dbReference>
<gene>
    <name evidence="7" type="ORF">TRFO_24096</name>
</gene>
<keyword evidence="7" id="KW-0808">Transferase</keyword>
<dbReference type="EMBL" id="MLAK01000690">
    <property type="protein sequence ID" value="OHT07676.1"/>
    <property type="molecule type" value="Genomic_DNA"/>
</dbReference>
<proteinExistence type="inferred from homology"/>
<evidence type="ECO:0000256" key="5">
    <source>
        <dbReference type="RuleBase" id="RU000304"/>
    </source>
</evidence>
<dbReference type="InterPro" id="IPR008271">
    <property type="entry name" value="Ser/Thr_kinase_AS"/>
</dbReference>
<keyword evidence="7" id="KW-0418">Kinase</keyword>
<dbReference type="GO" id="GO:0005524">
    <property type="term" value="F:ATP binding"/>
    <property type="evidence" value="ECO:0007669"/>
    <property type="project" value="UniProtKB-UniRule"/>
</dbReference>
<reference evidence="7" key="1">
    <citation type="submission" date="2016-10" db="EMBL/GenBank/DDBJ databases">
        <authorList>
            <person name="Benchimol M."/>
            <person name="Almeida L.G."/>
            <person name="Vasconcelos A.T."/>
            <person name="Perreira-Neves A."/>
            <person name="Rosa I.A."/>
            <person name="Tasca T."/>
            <person name="Bogo M.R."/>
            <person name="de Souza W."/>
        </authorList>
    </citation>
    <scope>NUCLEOTIDE SEQUENCE [LARGE SCALE GENOMIC DNA]</scope>
    <source>
        <strain evidence="7">K</strain>
    </source>
</reference>
<dbReference type="GeneID" id="94838260"/>
<dbReference type="FunFam" id="3.30.200.20:FF:000042">
    <property type="entry name" value="Aurora kinase A"/>
    <property type="match status" value="1"/>
</dbReference>
<dbReference type="PROSITE" id="PS00108">
    <property type="entry name" value="PROTEIN_KINASE_ST"/>
    <property type="match status" value="1"/>
</dbReference>